<reference evidence="4" key="1">
    <citation type="journal article" date="2019" name="Int. J. Syst. Evol. Microbiol.">
        <title>The Global Catalogue of Microorganisms (GCM) 10K type strain sequencing project: providing services to taxonomists for standard genome sequencing and annotation.</title>
        <authorList>
            <consortium name="The Broad Institute Genomics Platform"/>
            <consortium name="The Broad Institute Genome Sequencing Center for Infectious Disease"/>
            <person name="Wu L."/>
            <person name="Ma J."/>
        </authorList>
    </citation>
    <scope>NUCLEOTIDE SEQUENCE [LARGE SCALE GENOMIC DNA]</scope>
    <source>
        <strain evidence="4">KCTC 23098</strain>
    </source>
</reference>
<evidence type="ECO:0000313" key="4">
    <source>
        <dbReference type="Proteomes" id="UP001597560"/>
    </source>
</evidence>
<dbReference type="RefSeq" id="WP_377610303.1">
    <property type="nucleotide sequence ID" value="NZ_JBHUPA010000006.1"/>
</dbReference>
<organism evidence="3 4">
    <name type="scientific">Olivibacter jilunii</name>
    <dbReference type="NCBI Taxonomy" id="985016"/>
    <lineage>
        <taxon>Bacteria</taxon>
        <taxon>Pseudomonadati</taxon>
        <taxon>Bacteroidota</taxon>
        <taxon>Sphingobacteriia</taxon>
        <taxon>Sphingobacteriales</taxon>
        <taxon>Sphingobacteriaceae</taxon>
        <taxon>Olivibacter</taxon>
    </lineage>
</organism>
<comment type="caution">
    <text evidence="3">The sequence shown here is derived from an EMBL/GenBank/DDBJ whole genome shotgun (WGS) entry which is preliminary data.</text>
</comment>
<dbReference type="PANTHER" id="PTHR37836:SF3">
    <property type="entry name" value="ENDOGLUCANASE"/>
    <property type="match status" value="1"/>
</dbReference>
<keyword evidence="3" id="KW-0378">Hydrolase</keyword>
<dbReference type="Pfam" id="PF13204">
    <property type="entry name" value="Apiosidase"/>
    <property type="match status" value="1"/>
</dbReference>
<dbReference type="GO" id="GO:0016787">
    <property type="term" value="F:hydrolase activity"/>
    <property type="evidence" value="ECO:0007669"/>
    <property type="project" value="UniProtKB-KW"/>
</dbReference>
<evidence type="ECO:0000313" key="3">
    <source>
        <dbReference type="EMBL" id="MFD2962059.1"/>
    </source>
</evidence>
<gene>
    <name evidence="3" type="ORF">ACFS6J_09710</name>
</gene>
<name>A0ABW6B140_9SPHI</name>
<dbReference type="InterPro" id="IPR025277">
    <property type="entry name" value="Apiosidase-like_cat_dom"/>
</dbReference>
<dbReference type="PANTHER" id="PTHR37836">
    <property type="entry name" value="LMO1036 PROTEIN"/>
    <property type="match status" value="1"/>
</dbReference>
<accession>A0ABW6B140</accession>
<protein>
    <submittedName>
        <fullName evidence="3">Glycoside hydrolase family 140 protein</fullName>
    </submittedName>
</protein>
<dbReference type="Pfam" id="PF12904">
    <property type="entry name" value="Collagen_bind_2"/>
    <property type="match status" value="1"/>
</dbReference>
<dbReference type="InterPro" id="IPR024749">
    <property type="entry name" value="Collagen-bd_put"/>
</dbReference>
<evidence type="ECO:0000259" key="2">
    <source>
        <dbReference type="Pfam" id="PF13204"/>
    </source>
</evidence>
<keyword evidence="4" id="KW-1185">Reference proteome</keyword>
<dbReference type="Gene3D" id="3.20.20.80">
    <property type="entry name" value="Glycosidases"/>
    <property type="match status" value="1"/>
</dbReference>
<dbReference type="SUPFAM" id="SSF51445">
    <property type="entry name" value="(Trans)glycosidases"/>
    <property type="match status" value="1"/>
</dbReference>
<evidence type="ECO:0000259" key="1">
    <source>
        <dbReference type="Pfam" id="PF12904"/>
    </source>
</evidence>
<dbReference type="EMBL" id="JBHUPA010000006">
    <property type="protein sequence ID" value="MFD2962059.1"/>
    <property type="molecule type" value="Genomic_DNA"/>
</dbReference>
<feature type="domain" description="Apiosidase-like catalytic" evidence="2">
    <location>
        <begin position="29"/>
        <end position="374"/>
    </location>
</feature>
<dbReference type="InterPro" id="IPR017853">
    <property type="entry name" value="GH"/>
</dbReference>
<feature type="domain" description="Putative collagen-binding" evidence="1">
    <location>
        <begin position="378"/>
        <end position="469"/>
    </location>
</feature>
<dbReference type="Proteomes" id="UP001597560">
    <property type="component" value="Unassembled WGS sequence"/>
</dbReference>
<sequence>MRQPTIYLFIVLFHLGYHTSVGQLHISPGKHYIEEAGRPFLWIGDTAWELFHKLSREDAKYYLKTRAKQGFTVIQAVLLAEQDGLRTPNYYGDLPLYDFDPKKPNEAYFEHVDTIINMARELGLYLAILPTWADKVKSDRPGKGPVVFNTDNAYVYGRFLGTRYANSPVVWMLGGDRNVLNDSVKAIWAQMAKGLQAEGKHAKLITYHPAGESSSSQWFHQASWLGFNSYQTGHAYPYFPVYKFAARDYALQPIKPVIDAEPAYEDIPIRFWEFIDWTGKERVPPHILDDKKLIKDKNFFKYGYFSDYDVRVHAYWNFLSGACGYTYGHHAIWQFFSANDTFDIPCLQEWKASLKRPGAASMLPLKKILTARNFAQLIPDNSLILGKNNNDSTYLCAARAEGNSFALVYAARGQQFTINSTIFSGKLIAHWYRPKDGYIIPIPLSKGSQLLTFVPPTSGKNHDWLLVLDVEEANLPSLSSSFP</sequence>
<proteinExistence type="predicted"/>